<proteinExistence type="inferred from homology"/>
<evidence type="ECO:0000256" key="3">
    <source>
        <dbReference type="ARBA" id="ARBA00013192"/>
    </source>
</evidence>
<comment type="similarity">
    <text evidence="2">Belongs to the ectoine synthase family.</text>
</comment>
<gene>
    <name evidence="8" type="ORF">D641_0101895</name>
</gene>
<reference evidence="8 9" key="1">
    <citation type="journal article" date="2013" name="Genome Announc.">
        <title>Draft genome sequence of an Actinobacterium, Brachybacterium muris strain UCD-AY4.</title>
        <authorList>
            <person name="Lo J.R."/>
            <person name="Lang J.M."/>
            <person name="Darling A.E."/>
            <person name="Eisen J.A."/>
            <person name="Coil D.A."/>
        </authorList>
    </citation>
    <scope>NUCLEOTIDE SEQUENCE [LARGE SCALE GENOMIC DNA]</scope>
    <source>
        <strain evidence="8 9">UCD-AY4</strain>
    </source>
</reference>
<dbReference type="PANTHER" id="PTHR39289:SF1">
    <property type="entry name" value="L-ECTOINE SYNTHASE"/>
    <property type="match status" value="1"/>
</dbReference>
<comment type="caution">
    <text evidence="8">The sequence shown here is derived from an EMBL/GenBank/DDBJ whole genome shotgun (WGS) entry which is preliminary data.</text>
</comment>
<keyword evidence="9" id="KW-1185">Reference proteome</keyword>
<evidence type="ECO:0000256" key="2">
    <source>
        <dbReference type="ARBA" id="ARBA00009637"/>
    </source>
</evidence>
<dbReference type="InterPro" id="IPR011051">
    <property type="entry name" value="RmlC_Cupin_sf"/>
</dbReference>
<name>A0A022L5C7_9MICO</name>
<organism evidence="8 9">
    <name type="scientific">Brachybacterium muris UCD-AY4</name>
    <dbReference type="NCBI Taxonomy" id="1249481"/>
    <lineage>
        <taxon>Bacteria</taxon>
        <taxon>Bacillati</taxon>
        <taxon>Actinomycetota</taxon>
        <taxon>Actinomycetes</taxon>
        <taxon>Micrococcales</taxon>
        <taxon>Dermabacteraceae</taxon>
        <taxon>Brachybacterium</taxon>
    </lineage>
</organism>
<dbReference type="Gene3D" id="2.60.120.10">
    <property type="entry name" value="Jelly Rolls"/>
    <property type="match status" value="1"/>
</dbReference>
<accession>A0A022L5C7</accession>
<dbReference type="OrthoDB" id="4406415at2"/>
<dbReference type="SUPFAM" id="SSF51182">
    <property type="entry name" value="RmlC-like cupins"/>
    <property type="match status" value="1"/>
</dbReference>
<evidence type="ECO:0000313" key="8">
    <source>
        <dbReference type="EMBL" id="EYT51228.1"/>
    </source>
</evidence>
<dbReference type="CDD" id="cd06978">
    <property type="entry name" value="cupin_EctC"/>
    <property type="match status" value="1"/>
</dbReference>
<dbReference type="RefSeq" id="WP_017824677.1">
    <property type="nucleotide sequence ID" value="NZ_KB403091.1"/>
</dbReference>
<dbReference type="PANTHER" id="PTHR39289">
    <property type="match status" value="1"/>
</dbReference>
<dbReference type="Pfam" id="PF06339">
    <property type="entry name" value="Ectoine_synth"/>
    <property type="match status" value="1"/>
</dbReference>
<evidence type="ECO:0000313" key="9">
    <source>
        <dbReference type="Proteomes" id="UP000019754"/>
    </source>
</evidence>
<dbReference type="EMBL" id="AORC01000002">
    <property type="protein sequence ID" value="EYT51228.1"/>
    <property type="molecule type" value="Genomic_DNA"/>
</dbReference>
<dbReference type="Proteomes" id="UP000019754">
    <property type="component" value="Unassembled WGS sequence"/>
</dbReference>
<protein>
    <recommendedName>
        <fullName evidence="4">L-ectoine synthase</fullName>
        <ecNumber evidence="3">4.2.1.108</ecNumber>
    </recommendedName>
    <alternativeName>
        <fullName evidence="6">N-acetyldiaminobutyrate dehydratase</fullName>
    </alternativeName>
</protein>
<comment type="catalytic activity">
    <reaction evidence="7">
        <text>(2S)-4-acetamido-2-aminobutanoate = L-ectoine + H2O</text>
        <dbReference type="Rhea" id="RHEA:17281"/>
        <dbReference type="ChEBI" id="CHEBI:15377"/>
        <dbReference type="ChEBI" id="CHEBI:58515"/>
        <dbReference type="ChEBI" id="CHEBI:58929"/>
        <dbReference type="EC" id="4.2.1.108"/>
    </reaction>
</comment>
<dbReference type="AlphaFoldDB" id="A0A022L5C7"/>
<dbReference type="EC" id="4.2.1.108" evidence="3"/>
<dbReference type="NCBIfam" id="NF009806">
    <property type="entry name" value="PRK13290.1"/>
    <property type="match status" value="1"/>
</dbReference>
<comment type="pathway">
    <text evidence="1">Amine and polyamine biosynthesis; ectoine biosynthesis; L-ectoine from L-aspartate 4-semialdehyde: step 3/3.</text>
</comment>
<dbReference type="HOGENOM" id="CLU_154525_0_0_11"/>
<dbReference type="InterPro" id="IPR014710">
    <property type="entry name" value="RmlC-like_jellyroll"/>
</dbReference>
<evidence type="ECO:0000256" key="4">
    <source>
        <dbReference type="ARBA" id="ARBA00019707"/>
    </source>
</evidence>
<dbReference type="InterPro" id="IPR010462">
    <property type="entry name" value="Ectoine_synth"/>
</dbReference>
<sequence length="125" mass="13867">MFTRSIDDVEKVEWGNGTSQRVLTAKDNMGFAVAHTVVRKGTSSPLEYRNHLEACYCIGGSGTVWNADRTERFDITPGVIYVLDKHDPHHLEASDDEDLVLVSIFNPPITGDEKHVLTEGGFSAY</sequence>
<dbReference type="STRING" id="1249481.D641_0101895"/>
<evidence type="ECO:0000256" key="5">
    <source>
        <dbReference type="ARBA" id="ARBA00023239"/>
    </source>
</evidence>
<dbReference type="UniPathway" id="UPA00067">
    <property type="reaction ID" value="UER00123"/>
</dbReference>
<evidence type="ECO:0000256" key="7">
    <source>
        <dbReference type="ARBA" id="ARBA00048714"/>
    </source>
</evidence>
<evidence type="ECO:0000256" key="1">
    <source>
        <dbReference type="ARBA" id="ARBA00005181"/>
    </source>
</evidence>
<dbReference type="GO" id="GO:0033990">
    <property type="term" value="F:ectoine synthase activity"/>
    <property type="evidence" value="ECO:0007669"/>
    <property type="project" value="UniProtKB-EC"/>
</dbReference>
<dbReference type="GO" id="GO:0019491">
    <property type="term" value="P:ectoine biosynthetic process"/>
    <property type="evidence" value="ECO:0007669"/>
    <property type="project" value="UniProtKB-UniPathway"/>
</dbReference>
<evidence type="ECO:0000256" key="6">
    <source>
        <dbReference type="ARBA" id="ARBA00033271"/>
    </source>
</evidence>
<keyword evidence="5" id="KW-0456">Lyase</keyword>